<accession>A0A2P5YDD8</accession>
<feature type="compositionally biased region" description="Polar residues" evidence="1">
    <location>
        <begin position="134"/>
        <end position="143"/>
    </location>
</feature>
<feature type="compositionally biased region" description="Basic and acidic residues" evidence="1">
    <location>
        <begin position="439"/>
        <end position="455"/>
    </location>
</feature>
<dbReference type="AlphaFoldDB" id="A0A2P5YDD8"/>
<feature type="region of interest" description="Disordered" evidence="1">
    <location>
        <begin position="20"/>
        <end position="360"/>
    </location>
</feature>
<protein>
    <submittedName>
        <fullName evidence="2">Uncharacterized protein</fullName>
    </submittedName>
</protein>
<feature type="compositionally biased region" description="Basic and acidic residues" evidence="1">
    <location>
        <begin position="307"/>
        <end position="335"/>
    </location>
</feature>
<name>A0A2P5YDD8_GOSBA</name>
<feature type="compositionally biased region" description="Basic and acidic residues" evidence="1">
    <location>
        <begin position="408"/>
        <end position="420"/>
    </location>
</feature>
<feature type="compositionally biased region" description="Basic and acidic residues" evidence="1">
    <location>
        <begin position="257"/>
        <end position="270"/>
    </location>
</feature>
<feature type="compositionally biased region" description="Basic and acidic residues" evidence="1">
    <location>
        <begin position="113"/>
        <end position="133"/>
    </location>
</feature>
<feature type="compositionally biased region" description="Basic and acidic residues" evidence="1">
    <location>
        <begin position="175"/>
        <end position="214"/>
    </location>
</feature>
<organism evidence="2 3">
    <name type="scientific">Gossypium barbadense</name>
    <name type="common">Sea Island cotton</name>
    <name type="synonym">Hibiscus barbadensis</name>
    <dbReference type="NCBI Taxonomy" id="3634"/>
    <lineage>
        <taxon>Eukaryota</taxon>
        <taxon>Viridiplantae</taxon>
        <taxon>Streptophyta</taxon>
        <taxon>Embryophyta</taxon>
        <taxon>Tracheophyta</taxon>
        <taxon>Spermatophyta</taxon>
        <taxon>Magnoliopsida</taxon>
        <taxon>eudicotyledons</taxon>
        <taxon>Gunneridae</taxon>
        <taxon>Pentapetalae</taxon>
        <taxon>rosids</taxon>
        <taxon>malvids</taxon>
        <taxon>Malvales</taxon>
        <taxon>Malvaceae</taxon>
        <taxon>Malvoideae</taxon>
        <taxon>Gossypium</taxon>
    </lineage>
</organism>
<evidence type="ECO:0000313" key="2">
    <source>
        <dbReference type="EMBL" id="PPS13554.1"/>
    </source>
</evidence>
<feature type="compositionally biased region" description="Low complexity" evidence="1">
    <location>
        <begin position="424"/>
        <end position="437"/>
    </location>
</feature>
<feature type="compositionally biased region" description="Basic and acidic residues" evidence="1">
    <location>
        <begin position="477"/>
        <end position="493"/>
    </location>
</feature>
<dbReference type="EMBL" id="KZ663335">
    <property type="protein sequence ID" value="PPS13554.1"/>
    <property type="molecule type" value="Genomic_DNA"/>
</dbReference>
<reference evidence="2 3" key="1">
    <citation type="submission" date="2015-01" db="EMBL/GenBank/DDBJ databases">
        <title>Genome of allotetraploid Gossypium barbadense reveals genomic plasticity and fiber elongation in cotton evolution.</title>
        <authorList>
            <person name="Chen X."/>
            <person name="Liu X."/>
            <person name="Zhao B."/>
            <person name="Zheng H."/>
            <person name="Hu Y."/>
            <person name="Lu G."/>
            <person name="Yang C."/>
            <person name="Chen J."/>
            <person name="Shan C."/>
            <person name="Zhang L."/>
            <person name="Zhou Y."/>
            <person name="Wang L."/>
            <person name="Guo W."/>
            <person name="Bai Y."/>
            <person name="Ruan J."/>
            <person name="Shangguan X."/>
            <person name="Mao Y."/>
            <person name="Jiang J."/>
            <person name="Zhu Y."/>
            <person name="Lei J."/>
            <person name="Kang H."/>
            <person name="Chen S."/>
            <person name="He X."/>
            <person name="Wang R."/>
            <person name="Wang Y."/>
            <person name="Chen J."/>
            <person name="Wang L."/>
            <person name="Yu S."/>
            <person name="Wang B."/>
            <person name="Wei J."/>
            <person name="Song S."/>
            <person name="Lu X."/>
            <person name="Gao Z."/>
            <person name="Gu W."/>
            <person name="Deng X."/>
            <person name="Ma D."/>
            <person name="Wang S."/>
            <person name="Liang W."/>
            <person name="Fang L."/>
            <person name="Cai C."/>
            <person name="Zhu X."/>
            <person name="Zhou B."/>
            <person name="Zhang Y."/>
            <person name="Chen Z."/>
            <person name="Xu S."/>
            <person name="Zhu R."/>
            <person name="Wang S."/>
            <person name="Zhang T."/>
            <person name="Zhao G."/>
        </authorList>
    </citation>
    <scope>NUCLEOTIDE SEQUENCE [LARGE SCALE GENOMIC DNA]</scope>
    <source>
        <strain evidence="3">cv. Xinhai21</strain>
        <tissue evidence="2">Leaf</tissue>
    </source>
</reference>
<proteinExistence type="predicted"/>
<evidence type="ECO:0000313" key="3">
    <source>
        <dbReference type="Proteomes" id="UP000239757"/>
    </source>
</evidence>
<feature type="compositionally biased region" description="Basic and acidic residues" evidence="1">
    <location>
        <begin position="30"/>
        <end position="43"/>
    </location>
</feature>
<gene>
    <name evidence="2" type="ORF">GOBAR_AA07025</name>
</gene>
<evidence type="ECO:0000256" key="1">
    <source>
        <dbReference type="SAM" id="MobiDB-lite"/>
    </source>
</evidence>
<sequence>MKGYLHGWGNIRVRWRSLSRPKNTAAGVSKDLRGQRRNREGRGKGSRGSAPGMDIQSLRETQTKGAGVMEAELSKVPGRGGRKTQTRGANTKNVGIMRRTRHQTGLKKSCQTRGEHRPEPPAEPKAPQREQHTTKAGTGTQRNSRTEGEHGSPATTRTRTAPDEGGPCTAGGEGVRAEADEAGIVRKEAHDDRPKGVWKREIRTRGRGVERGDDGAMDVGRQGPRRPGEGAGQRGWRALTPRAEKGRLPIATTRRSTKTDRGRGPERRIEQGATDDFSTRENEPEENTGAPAGNPQKGGTQSLGHRGQRETTRLLPVRKELEMRAEVQPSDEARVETIGSVCEPGPQSSARQYTVAKAPTRTDWLRRLESGVAGLNDALGPRKAGGGAPPEKVGSARKAYRRRQKMPSKPEKPAQHERGDTQCAGSQRAQPGRAARPAGRRERQGTGARNSERTARTRLRRAPGRNGERAPNSPADGESHPRAQRRESASGRP</sequence>
<dbReference type="Proteomes" id="UP000239757">
    <property type="component" value="Unassembled WGS sequence"/>
</dbReference>
<feature type="region of interest" description="Disordered" evidence="1">
    <location>
        <begin position="374"/>
        <end position="493"/>
    </location>
</feature>